<evidence type="ECO:0000256" key="1">
    <source>
        <dbReference type="SAM" id="Phobius"/>
    </source>
</evidence>
<feature type="transmembrane region" description="Helical" evidence="1">
    <location>
        <begin position="18"/>
        <end position="42"/>
    </location>
</feature>
<protein>
    <recommendedName>
        <fullName evidence="4">Type 4 fimbrial biogenesis protein PilX N-terminal domain-containing protein</fullName>
    </recommendedName>
</protein>
<keyword evidence="1" id="KW-0472">Membrane</keyword>
<evidence type="ECO:0000313" key="2">
    <source>
        <dbReference type="EMBL" id="MCC8363864.1"/>
    </source>
</evidence>
<keyword evidence="3" id="KW-1185">Reference proteome</keyword>
<dbReference type="Proteomes" id="UP001165293">
    <property type="component" value="Unassembled WGS sequence"/>
</dbReference>
<keyword evidence="1" id="KW-1133">Transmembrane helix</keyword>
<keyword evidence="1" id="KW-0812">Transmembrane</keyword>
<sequence length="573" mass="60633">MTNHSALRHPPRQVRGNALLVAVILLLLASVITLLTLNVGLFEQRTSGNDARAKLISEVAEAGIAQGAEYFRLQPNLLKPGGHWELCSDIGEEFPCGSVDASRRDTMYYWVNTTAVGDVNNDGDEDKLDERMLPLTDVVPAAGMVDAVGNFDNVSYGVGVVLCRVKIPEAAGDPTECATNAAEQSSTFVYNYVAVASLPDEGGTRTTVSQMLGQYLLFRPNLNQPPIMASGSVDITGGLQVVTNPNGGGNGVPVSVWTRRDISKTGTPNTCYIDEFFRFGAKNNAPPTLKENVAVCDTCGCNGDVSLSYDKSGNKQDEGIDILDVDGSNGTNGLGVNVDVKPNEFPCDLFEYVFGVKARIDTNGDNFCETLAPSVTYTSPTTNAVVWLDADEAFLYENANKIMPRDATATSLMKPGQALVLPYTQDADTATPTNVNSGIVWCQTGCNIGPGEQIGSPSMPVLLVIDGPARIQGTVFGLILMRTPAATPAAHPLAAAHNHTGIDLLDPATGGTATLDMNAGAVVYGAVVVQGKIDKANGTAAIVFNGDIFKNFSNSIKPTNSNLPGAWTDRLSY</sequence>
<dbReference type="RefSeq" id="WP_230527664.1">
    <property type="nucleotide sequence ID" value="NZ_JAJGAK010000003.1"/>
</dbReference>
<dbReference type="EMBL" id="JAJGAK010000003">
    <property type="protein sequence ID" value="MCC8363864.1"/>
    <property type="molecule type" value="Genomic_DNA"/>
</dbReference>
<gene>
    <name evidence="2" type="ORF">LK996_12360</name>
</gene>
<evidence type="ECO:0000313" key="3">
    <source>
        <dbReference type="Proteomes" id="UP001165293"/>
    </source>
</evidence>
<name>A0ABS8JK14_9GAMM</name>
<reference evidence="2" key="1">
    <citation type="submission" date="2021-10" db="EMBL/GenBank/DDBJ databases">
        <authorList>
            <person name="Lyu M."/>
            <person name="Wang X."/>
            <person name="Meng X."/>
            <person name="Xu K."/>
        </authorList>
    </citation>
    <scope>NUCLEOTIDE SEQUENCE</scope>
    <source>
        <strain evidence="2">A6</strain>
    </source>
</reference>
<organism evidence="2 3">
    <name type="scientific">Noviluteimonas lactosilytica</name>
    <dbReference type="NCBI Taxonomy" id="2888523"/>
    <lineage>
        <taxon>Bacteria</taxon>
        <taxon>Pseudomonadati</taxon>
        <taxon>Pseudomonadota</taxon>
        <taxon>Gammaproteobacteria</taxon>
        <taxon>Lysobacterales</taxon>
        <taxon>Lysobacteraceae</taxon>
        <taxon>Noviluteimonas</taxon>
    </lineage>
</organism>
<proteinExistence type="predicted"/>
<evidence type="ECO:0008006" key="4">
    <source>
        <dbReference type="Google" id="ProtNLM"/>
    </source>
</evidence>
<comment type="caution">
    <text evidence="2">The sequence shown here is derived from an EMBL/GenBank/DDBJ whole genome shotgun (WGS) entry which is preliminary data.</text>
</comment>
<accession>A0ABS8JK14</accession>